<dbReference type="InterPro" id="IPR003593">
    <property type="entry name" value="AAA+_ATPase"/>
</dbReference>
<keyword evidence="4" id="KW-0677">Repeat</keyword>
<feature type="transmembrane region" description="Helical" evidence="11">
    <location>
        <begin position="969"/>
        <end position="993"/>
    </location>
</feature>
<dbReference type="InterPro" id="IPR003439">
    <property type="entry name" value="ABC_transporter-like_ATP-bd"/>
</dbReference>
<evidence type="ECO:0000256" key="3">
    <source>
        <dbReference type="ARBA" id="ARBA00022692"/>
    </source>
</evidence>
<feature type="transmembrane region" description="Helical" evidence="11">
    <location>
        <begin position="1225"/>
        <end position="1246"/>
    </location>
</feature>
<dbReference type="InterPro" id="IPR027417">
    <property type="entry name" value="P-loop_NTPase"/>
</dbReference>
<evidence type="ECO:0000256" key="9">
    <source>
        <dbReference type="SAM" id="Coils"/>
    </source>
</evidence>
<name>A0A0C9VBQ2_SPHS4</name>
<feature type="transmembrane region" description="Helical" evidence="11">
    <location>
        <begin position="145"/>
        <end position="166"/>
    </location>
</feature>
<dbReference type="GO" id="GO:0005524">
    <property type="term" value="F:ATP binding"/>
    <property type="evidence" value="ECO:0007669"/>
    <property type="project" value="UniProtKB-KW"/>
</dbReference>
<sequence length="1553" mass="172550">MSAMERLMQTVFGQPRNIPSPLSRPSRWLPDTILIPFYASTTSCVILCVHLIVRLTLSRKRKPSNATKVTNGDSQPLSSSSGTLEHTLSKLNKYMNGFGGFEIFSYMFARMIGCFALFGLTLHTLVSTQGDETIEYPANNIPYAWVKLAIPATYLYCSLLCVVSLSRSSLRRVTTNHAIGVLSATFAVYAYRDIWPLATSNQHPIDTSDKLLWIKLGLLTVIAVVIPLVIPRQYVPVDPKEPMTAPNPELTASWLSMLTYTYMDAIIFAAAKVSHLTPDKLPPLSDTDWAKYLKTRTFPVLDVFQGAKKYHMFFRLMHPRVFGKDFIIIAVALTIQVVGGFLAPTAVNRILFYLENDKPDTGINPWFWVTFLFIGPMLIAVSNQWFIFVSTRVLVRATAILTQLIFEHSLRIRMKAEVDKDGKGKGDDEDDAKEPEKSKKGGAHLIGRINNLLTSDLENIGDGRHFMPVVLMVPLQLILCVVWLYQVLGWSSFVGLATIIGLFPIPGWIAKKIQSIQQNRMKKSDARVQEVTDAINVIRMVKSFGWEGEVNRRIAEKREEELRWIWYMKLIGNCNSSLSIILTNLTMLSTYAAYTLIMHEELNASKVFSSMTVFSMFQSQLVIIFNLGPSVIQGKVSLERLSDFLKDTELLDEFNEDDSTTIISTETSHDAEVIGFKDATFAWQKETGDGSETPSSRPFRLRIEGELTFKKGCINLIIGPTGCGKTSILMALLGEMHFVPSTVDSWFSLPRQGGLAYAPQESWVQNATIRENIVFGSPFDEERYKKVLRQCALEQDLELFEAGDKTEIGERGLTLSGGQKARVTLARAVYSSAEIILLDDVLAALDVHTSKWIIEECFRGELLRGRTVLLVTHNVALASPVADYVVSLALDGSITTSSTISDVLQSDEVLQVEVEEEQKLLKKAEQNITQLEEKKPDGKLIMAEEVAEGHVSRKSLKLFFSALGGKHPIVFYTLWILGLLSSDWVEMFNLWFLGYWGSQYEDHTTPSQVNVPFYLGIYGGISLANVIMFLSTYLYYAWGTMRASRKIHHQLVTSVLGTTLRWLDETPTSRIIARCTQDIQAVDGTVPGSLSAIADLGIAVVGRFAVIILFTPIFVFPALGVAAMGLFAGNLYLKAQMAVKREMSNAKAPLLAHLGAAINGLTSIRAYGTQETFKTESLRRIDQYSRVAKMAYNLNMWIGIRIHLLGAAFTTCLAAYLVYSSSNSATNTGFTLSVSVQFSIWLLWLVRRYNDFEVQSNSLERILGYIDIEQEPKPTEAGKPPASWPTSGDLRVEKLSARYSKSGPKVLHEISFEVKSGERVGVVGRTGSGKSSLTLALLRCIITEGTTFYDGLPTSDINLDALRSHITIIPQIPELLSGTLRRNLDLFEQHDDATLNDALQDAGLFSLQSEGTSEETKITLDTKIASGGGNLSVGQRQIIALARAIVRQSKVLILDEATSAIDYKTDAIIQKTLRSRLGQGVTVITIAHRLQTIMDADKILVLDNGRIAEFDSPKKLLKKEGGKLKSLVDESGDKENLYQMAEGKASTSSQNNI</sequence>
<gene>
    <name evidence="14" type="ORF">M422DRAFT_33018</name>
</gene>
<dbReference type="PROSITE" id="PS00211">
    <property type="entry name" value="ABC_TRANSPORTER_1"/>
    <property type="match status" value="1"/>
</dbReference>
<evidence type="ECO:0000256" key="10">
    <source>
        <dbReference type="SAM" id="MobiDB-lite"/>
    </source>
</evidence>
<feature type="transmembrane region" description="Helical" evidence="11">
    <location>
        <begin position="578"/>
        <end position="597"/>
    </location>
</feature>
<keyword evidence="8 11" id="KW-0472">Membrane</keyword>
<evidence type="ECO:0000259" key="13">
    <source>
        <dbReference type="PROSITE" id="PS50929"/>
    </source>
</evidence>
<keyword evidence="9" id="KW-0175">Coiled coil</keyword>
<dbReference type="CDD" id="cd18604">
    <property type="entry name" value="ABC_6TM_VMR1_D2_like"/>
    <property type="match status" value="1"/>
</dbReference>
<feature type="domain" description="ABC transmembrane type-1" evidence="13">
    <location>
        <begin position="976"/>
        <end position="1253"/>
    </location>
</feature>
<accession>A0A0C9VBQ2</accession>
<dbReference type="Gene3D" id="1.20.1560.10">
    <property type="entry name" value="ABC transporter type 1, transmembrane domain"/>
    <property type="match status" value="2"/>
</dbReference>
<dbReference type="GO" id="GO:0016020">
    <property type="term" value="C:membrane"/>
    <property type="evidence" value="ECO:0007669"/>
    <property type="project" value="UniProtKB-SubCell"/>
</dbReference>
<feature type="transmembrane region" description="Helical" evidence="11">
    <location>
        <begin position="1114"/>
        <end position="1133"/>
    </location>
</feature>
<dbReference type="GO" id="GO:0140359">
    <property type="term" value="F:ABC-type transporter activity"/>
    <property type="evidence" value="ECO:0007669"/>
    <property type="project" value="InterPro"/>
</dbReference>
<protein>
    <recommendedName>
        <fullName evidence="16">ATP-binding cassette transporter</fullName>
    </recommendedName>
</protein>
<dbReference type="CDD" id="cd03244">
    <property type="entry name" value="ABCC_MRP_domain2"/>
    <property type="match status" value="1"/>
</dbReference>
<dbReference type="PROSITE" id="PS50893">
    <property type="entry name" value="ABC_TRANSPORTER_2"/>
    <property type="match status" value="2"/>
</dbReference>
<feature type="domain" description="ABC transmembrane type-1" evidence="13">
    <location>
        <begin position="327"/>
        <end position="633"/>
    </location>
</feature>
<dbReference type="FunFam" id="1.20.1560.10:FF:000013">
    <property type="entry name" value="ABC transporter C family member 2"/>
    <property type="match status" value="1"/>
</dbReference>
<dbReference type="OrthoDB" id="6500128at2759"/>
<feature type="domain" description="ABC transporter" evidence="12">
    <location>
        <begin position="674"/>
        <end position="916"/>
    </location>
</feature>
<feature type="domain" description="ABC transporter" evidence="12">
    <location>
        <begin position="1290"/>
        <end position="1529"/>
    </location>
</feature>
<feature type="transmembrane region" description="Helical" evidence="11">
    <location>
        <begin position="491"/>
        <end position="510"/>
    </location>
</feature>
<keyword evidence="3 11" id="KW-0812">Transmembrane</keyword>
<organism evidence="14 15">
    <name type="scientific">Sphaerobolus stellatus (strain SS14)</name>
    <dbReference type="NCBI Taxonomy" id="990650"/>
    <lineage>
        <taxon>Eukaryota</taxon>
        <taxon>Fungi</taxon>
        <taxon>Dikarya</taxon>
        <taxon>Basidiomycota</taxon>
        <taxon>Agaricomycotina</taxon>
        <taxon>Agaricomycetes</taxon>
        <taxon>Phallomycetidae</taxon>
        <taxon>Geastrales</taxon>
        <taxon>Sphaerobolaceae</taxon>
        <taxon>Sphaerobolus</taxon>
    </lineage>
</organism>
<feature type="transmembrane region" description="Helical" evidence="11">
    <location>
        <begin position="466"/>
        <end position="485"/>
    </location>
</feature>
<keyword evidence="2" id="KW-0813">Transport</keyword>
<dbReference type="InterPro" id="IPR017871">
    <property type="entry name" value="ABC_transporter-like_CS"/>
</dbReference>
<dbReference type="CDD" id="cd18596">
    <property type="entry name" value="ABC_6TM_VMR1_D1_like"/>
    <property type="match status" value="1"/>
</dbReference>
<feature type="transmembrane region" description="Helical" evidence="11">
    <location>
        <begin position="33"/>
        <end position="53"/>
    </location>
</feature>
<dbReference type="SUPFAM" id="SSF52540">
    <property type="entry name" value="P-loop containing nucleoside triphosphate hydrolases"/>
    <property type="match status" value="2"/>
</dbReference>
<dbReference type="InterPro" id="IPR036640">
    <property type="entry name" value="ABC1_TM_sf"/>
</dbReference>
<dbReference type="GO" id="GO:0016887">
    <property type="term" value="F:ATP hydrolysis activity"/>
    <property type="evidence" value="ECO:0007669"/>
    <property type="project" value="InterPro"/>
</dbReference>
<feature type="transmembrane region" description="Helical" evidence="11">
    <location>
        <begin position="366"/>
        <end position="388"/>
    </location>
</feature>
<comment type="subcellular location">
    <subcellularLocation>
        <location evidence="1">Membrane</location>
        <topology evidence="1">Multi-pass membrane protein</topology>
    </subcellularLocation>
</comment>
<feature type="transmembrane region" description="Helical" evidence="11">
    <location>
        <begin position="1198"/>
        <end position="1219"/>
    </location>
</feature>
<feature type="transmembrane region" description="Helical" evidence="11">
    <location>
        <begin position="1013"/>
        <end position="1036"/>
    </location>
</feature>
<evidence type="ECO:0000256" key="4">
    <source>
        <dbReference type="ARBA" id="ARBA00022737"/>
    </source>
</evidence>
<evidence type="ECO:0000256" key="2">
    <source>
        <dbReference type="ARBA" id="ARBA00022448"/>
    </source>
</evidence>
<dbReference type="PANTHER" id="PTHR24223">
    <property type="entry name" value="ATP-BINDING CASSETTE SUB-FAMILY C"/>
    <property type="match status" value="1"/>
</dbReference>
<dbReference type="FunFam" id="3.40.50.300:FF:000973">
    <property type="entry name" value="Multidrug resistance-associated protein 4"/>
    <property type="match status" value="1"/>
</dbReference>
<keyword evidence="5" id="KW-0547">Nucleotide-binding</keyword>
<feature type="transmembrane region" description="Helical" evidence="11">
    <location>
        <begin position="103"/>
        <end position="125"/>
    </location>
</feature>
<evidence type="ECO:0000256" key="5">
    <source>
        <dbReference type="ARBA" id="ARBA00022741"/>
    </source>
</evidence>
<evidence type="ECO:0000256" key="6">
    <source>
        <dbReference type="ARBA" id="ARBA00022840"/>
    </source>
</evidence>
<dbReference type="EMBL" id="KN837156">
    <property type="protein sequence ID" value="KIJ38967.1"/>
    <property type="molecule type" value="Genomic_DNA"/>
</dbReference>
<keyword evidence="15" id="KW-1185">Reference proteome</keyword>
<dbReference type="InterPro" id="IPR050173">
    <property type="entry name" value="ABC_transporter_C-like"/>
</dbReference>
<feature type="transmembrane region" description="Helical" evidence="11">
    <location>
        <begin position="609"/>
        <end position="632"/>
    </location>
</feature>
<dbReference type="SUPFAM" id="SSF90123">
    <property type="entry name" value="ABC transporter transmembrane region"/>
    <property type="match status" value="2"/>
</dbReference>
<dbReference type="PROSITE" id="PS50929">
    <property type="entry name" value="ABC_TM1F"/>
    <property type="match status" value="2"/>
</dbReference>
<feature type="transmembrane region" description="Helical" evidence="11">
    <location>
        <begin position="211"/>
        <end position="230"/>
    </location>
</feature>
<reference evidence="14 15" key="1">
    <citation type="submission" date="2014-06" db="EMBL/GenBank/DDBJ databases">
        <title>Evolutionary Origins and Diversification of the Mycorrhizal Mutualists.</title>
        <authorList>
            <consortium name="DOE Joint Genome Institute"/>
            <consortium name="Mycorrhizal Genomics Consortium"/>
            <person name="Kohler A."/>
            <person name="Kuo A."/>
            <person name="Nagy L.G."/>
            <person name="Floudas D."/>
            <person name="Copeland A."/>
            <person name="Barry K.W."/>
            <person name="Cichocki N."/>
            <person name="Veneault-Fourrey C."/>
            <person name="LaButti K."/>
            <person name="Lindquist E.A."/>
            <person name="Lipzen A."/>
            <person name="Lundell T."/>
            <person name="Morin E."/>
            <person name="Murat C."/>
            <person name="Riley R."/>
            <person name="Ohm R."/>
            <person name="Sun H."/>
            <person name="Tunlid A."/>
            <person name="Henrissat B."/>
            <person name="Grigoriev I.V."/>
            <person name="Hibbett D.S."/>
            <person name="Martin F."/>
        </authorList>
    </citation>
    <scope>NUCLEOTIDE SEQUENCE [LARGE SCALE GENOMIC DNA]</scope>
    <source>
        <strain evidence="14 15">SS14</strain>
    </source>
</reference>
<evidence type="ECO:0000256" key="8">
    <source>
        <dbReference type="ARBA" id="ARBA00023136"/>
    </source>
</evidence>
<evidence type="ECO:0000256" key="11">
    <source>
        <dbReference type="SAM" id="Phobius"/>
    </source>
</evidence>
<dbReference type="PANTHER" id="PTHR24223:SF356">
    <property type="entry name" value="ATP-BINDING CASSETTE TRANSPORTER ABC4"/>
    <property type="match status" value="1"/>
</dbReference>
<evidence type="ECO:0000313" key="15">
    <source>
        <dbReference type="Proteomes" id="UP000054279"/>
    </source>
</evidence>
<dbReference type="InterPro" id="IPR011527">
    <property type="entry name" value="ABC1_TM_dom"/>
</dbReference>
<feature type="coiled-coil region" evidence="9">
    <location>
        <begin position="907"/>
        <end position="934"/>
    </location>
</feature>
<evidence type="ECO:0000259" key="12">
    <source>
        <dbReference type="PROSITE" id="PS50893"/>
    </source>
</evidence>
<evidence type="ECO:0008006" key="16">
    <source>
        <dbReference type="Google" id="ProtNLM"/>
    </source>
</evidence>
<dbReference type="CDD" id="cd03250">
    <property type="entry name" value="ABCC_MRP_domain1"/>
    <property type="match status" value="1"/>
</dbReference>
<feature type="region of interest" description="Disordered" evidence="10">
    <location>
        <begin position="420"/>
        <end position="440"/>
    </location>
</feature>
<dbReference type="SMART" id="SM00382">
    <property type="entry name" value="AAA"/>
    <property type="match status" value="2"/>
</dbReference>
<keyword evidence="6" id="KW-0067">ATP-binding</keyword>
<dbReference type="Gene3D" id="3.40.50.300">
    <property type="entry name" value="P-loop containing nucleotide triphosphate hydrolases"/>
    <property type="match status" value="2"/>
</dbReference>
<evidence type="ECO:0000313" key="14">
    <source>
        <dbReference type="EMBL" id="KIJ38967.1"/>
    </source>
</evidence>
<dbReference type="FunFam" id="3.40.50.300:FF:000838">
    <property type="entry name" value="ABC multidrug transporter (Eurofung)"/>
    <property type="match status" value="1"/>
</dbReference>
<keyword evidence="7 11" id="KW-1133">Transmembrane helix</keyword>
<dbReference type="Proteomes" id="UP000054279">
    <property type="component" value="Unassembled WGS sequence"/>
</dbReference>
<evidence type="ECO:0000256" key="1">
    <source>
        <dbReference type="ARBA" id="ARBA00004141"/>
    </source>
</evidence>
<dbReference type="Pfam" id="PF00005">
    <property type="entry name" value="ABC_tran"/>
    <property type="match status" value="2"/>
</dbReference>
<evidence type="ECO:0000256" key="7">
    <source>
        <dbReference type="ARBA" id="ARBA00022989"/>
    </source>
</evidence>
<dbReference type="Pfam" id="PF00664">
    <property type="entry name" value="ABC_membrane"/>
    <property type="match status" value="2"/>
</dbReference>
<feature type="transmembrane region" description="Helical" evidence="11">
    <location>
        <begin position="326"/>
        <end position="346"/>
    </location>
</feature>
<proteinExistence type="predicted"/>
<dbReference type="HOGENOM" id="CLU_000604_27_6_1"/>
<feature type="transmembrane region" description="Helical" evidence="11">
    <location>
        <begin position="1090"/>
        <end position="1108"/>
    </location>
</feature>